<proteinExistence type="predicted"/>
<dbReference type="RefSeq" id="WP_178265266.1">
    <property type="nucleotide sequence ID" value="NZ_JAJEPW010000018.1"/>
</dbReference>
<accession>A0AAE3ADQ0</accession>
<organism evidence="1 2">
    <name type="scientific">Brotocaccenecus cirricatena</name>
    <dbReference type="NCBI Taxonomy" id="3064195"/>
    <lineage>
        <taxon>Bacteria</taxon>
        <taxon>Bacillati</taxon>
        <taxon>Bacillota</taxon>
        <taxon>Clostridia</taxon>
        <taxon>Eubacteriales</taxon>
        <taxon>Oscillospiraceae</taxon>
        <taxon>Brotocaccenecus</taxon>
    </lineage>
</organism>
<evidence type="ECO:0000313" key="1">
    <source>
        <dbReference type="EMBL" id="MCC2129404.1"/>
    </source>
</evidence>
<keyword evidence="2" id="KW-1185">Reference proteome</keyword>
<dbReference type="EMBL" id="JAJEPW010000018">
    <property type="protein sequence ID" value="MCC2129404.1"/>
    <property type="molecule type" value="Genomic_DNA"/>
</dbReference>
<name>A0AAE3ADQ0_9FIRM</name>
<protein>
    <submittedName>
        <fullName evidence="1">Uncharacterized protein</fullName>
    </submittedName>
</protein>
<gene>
    <name evidence="1" type="ORF">LKD37_07735</name>
</gene>
<sequence length="294" mass="32963">MEIRYKLYPYPVLAYYSDDYKDGSFDTTIDLQKDGYNIRIDFMASLTNVGLKKLIQDGQAQYVYHLECAQTGFREVVTTEKVSESRVLSDKKICGKLQICPFIVATQDIAGYSNPGFHDDYSGATFEIEAGCVLAVGKQVNATITKEIEDLANTPSVFSIIRNADPLVTHMIVGIDGQKIVVKLPLNDYYSYKQLAKAPITQPVLNAITIIPALTYALEELKCRSIEEREELSECGWYRTVRKSLLTKFDVDIESDDFNQQNMVVLAQRLINDPLAEAFKVLCEGFGTIGGDDE</sequence>
<comment type="caution">
    <text evidence="1">The sequence shown here is derived from an EMBL/GenBank/DDBJ whole genome shotgun (WGS) entry which is preliminary data.</text>
</comment>
<dbReference type="Proteomes" id="UP001199319">
    <property type="component" value="Unassembled WGS sequence"/>
</dbReference>
<reference evidence="1" key="1">
    <citation type="submission" date="2021-10" db="EMBL/GenBank/DDBJ databases">
        <title>Anaerobic single-cell dispensing facilitates the cultivation of human gut bacteria.</title>
        <authorList>
            <person name="Afrizal A."/>
        </authorList>
    </citation>
    <scope>NUCLEOTIDE SEQUENCE</scope>
    <source>
        <strain evidence="1">CLA-AA-H272</strain>
    </source>
</reference>
<dbReference type="AlphaFoldDB" id="A0AAE3ADQ0"/>
<evidence type="ECO:0000313" key="2">
    <source>
        <dbReference type="Proteomes" id="UP001199319"/>
    </source>
</evidence>